<evidence type="ECO:0000256" key="1">
    <source>
        <dbReference type="SAM" id="Phobius"/>
    </source>
</evidence>
<dbReference type="Proteomes" id="UP000179266">
    <property type="component" value="Unassembled WGS sequence"/>
</dbReference>
<evidence type="ECO:0000313" key="3">
    <source>
        <dbReference type="Proteomes" id="UP000179266"/>
    </source>
</evidence>
<protein>
    <submittedName>
        <fullName evidence="2">Uncharacterized protein</fullName>
    </submittedName>
</protein>
<name>A0A1F7RSK8_9BACT</name>
<accession>A0A1F7RSK8</accession>
<keyword evidence="1" id="KW-1133">Transmembrane helix</keyword>
<dbReference type="NCBIfam" id="NF040494">
    <property type="entry name" value="nitrored_ArsF"/>
    <property type="match status" value="1"/>
</dbReference>
<reference evidence="2 3" key="1">
    <citation type="journal article" date="2016" name="Nat. Commun.">
        <title>Thousands of microbial genomes shed light on interconnected biogeochemical processes in an aquifer system.</title>
        <authorList>
            <person name="Anantharaman K."/>
            <person name="Brown C.T."/>
            <person name="Hug L.A."/>
            <person name="Sharon I."/>
            <person name="Castelle C.J."/>
            <person name="Probst A.J."/>
            <person name="Thomas B.C."/>
            <person name="Singh A."/>
            <person name="Wilkins M.J."/>
            <person name="Karaoz U."/>
            <person name="Brodie E.L."/>
            <person name="Williams K.H."/>
            <person name="Hubbard S.S."/>
            <person name="Banfield J.F."/>
        </authorList>
    </citation>
    <scope>NUCLEOTIDE SEQUENCE [LARGE SCALE GENOMIC DNA]</scope>
</reference>
<keyword evidence="1" id="KW-0812">Transmembrane</keyword>
<comment type="caution">
    <text evidence="2">The sequence shown here is derived from an EMBL/GenBank/DDBJ whole genome shotgun (WGS) entry which is preliminary data.</text>
</comment>
<proteinExistence type="predicted"/>
<evidence type="ECO:0000313" key="2">
    <source>
        <dbReference type="EMBL" id="OGL43877.1"/>
    </source>
</evidence>
<dbReference type="EMBL" id="MGDD01000251">
    <property type="protein sequence ID" value="OGL43877.1"/>
    <property type="molecule type" value="Genomic_DNA"/>
</dbReference>
<gene>
    <name evidence="2" type="ORF">A2161_17720</name>
</gene>
<dbReference type="AlphaFoldDB" id="A0A1F7RSK8"/>
<keyword evidence="1" id="KW-0472">Membrane</keyword>
<feature type="transmembrane region" description="Helical" evidence="1">
    <location>
        <begin position="24"/>
        <end position="43"/>
    </location>
</feature>
<organism evidence="2 3">
    <name type="scientific">Candidatus Schekmanbacteria bacterium RBG_13_48_7</name>
    <dbReference type="NCBI Taxonomy" id="1817878"/>
    <lineage>
        <taxon>Bacteria</taxon>
        <taxon>Candidatus Schekmaniibacteriota</taxon>
    </lineage>
</organism>
<dbReference type="InterPro" id="IPR047698">
    <property type="entry name" value="ArsF-like"/>
</dbReference>
<sequence length="206" mass="23963">MKIFLLNFRASIVKGLRFVMKKSYVFERIFLIIVVSIPFIFFYCETKESNSPRSINKNIPIEKLKPTETPLSKDIHKSSSGINSKVIAYYFHTTVRCPTCLDIEASARFIIEKDFAAQIDDGKLIWMPFNLDDPGGRELEKEFDISVSTLVLVKLQNGKHREFKKLEKVWELIGDPELFDRYIAAELQQFLEKSFSSKDQEMFESN</sequence>